<organism evidence="16">
    <name type="scientific">mine drainage metagenome</name>
    <dbReference type="NCBI Taxonomy" id="410659"/>
    <lineage>
        <taxon>unclassified sequences</taxon>
        <taxon>metagenomes</taxon>
        <taxon>ecological metagenomes</taxon>
    </lineage>
</organism>
<evidence type="ECO:0000256" key="10">
    <source>
        <dbReference type="ARBA" id="ARBA00023002"/>
    </source>
</evidence>
<evidence type="ECO:0000256" key="13">
    <source>
        <dbReference type="ARBA" id="ARBA00023160"/>
    </source>
</evidence>
<evidence type="ECO:0000256" key="3">
    <source>
        <dbReference type="ARBA" id="ARBA00022516"/>
    </source>
</evidence>
<evidence type="ECO:0000259" key="15">
    <source>
        <dbReference type="Pfam" id="PF04116"/>
    </source>
</evidence>
<evidence type="ECO:0000256" key="9">
    <source>
        <dbReference type="ARBA" id="ARBA00022989"/>
    </source>
</evidence>
<dbReference type="AlphaFoldDB" id="A0A1J5PQA4"/>
<dbReference type="Pfam" id="PF04116">
    <property type="entry name" value="FA_hydroxylase"/>
    <property type="match status" value="1"/>
</dbReference>
<dbReference type="InterPro" id="IPR014430">
    <property type="entry name" value="Scs7"/>
</dbReference>
<gene>
    <name evidence="16" type="ORF">GALL_450520</name>
</gene>
<comment type="caution">
    <text evidence="16">The sequence shown here is derived from an EMBL/GenBank/DDBJ whole genome shotgun (WGS) entry which is preliminary data.</text>
</comment>
<evidence type="ECO:0000256" key="7">
    <source>
        <dbReference type="ARBA" id="ARBA00022832"/>
    </source>
</evidence>
<evidence type="ECO:0000256" key="5">
    <source>
        <dbReference type="ARBA" id="ARBA00022723"/>
    </source>
</evidence>
<keyword evidence="5" id="KW-0479">Metal-binding</keyword>
<evidence type="ECO:0000256" key="11">
    <source>
        <dbReference type="ARBA" id="ARBA00023098"/>
    </source>
</evidence>
<keyword evidence="3" id="KW-0444">Lipid biosynthesis</keyword>
<comment type="cofactor">
    <cofactor evidence="1">
        <name>Zn(2+)</name>
        <dbReference type="ChEBI" id="CHEBI:29105"/>
    </cofactor>
</comment>
<keyword evidence="10" id="KW-0560">Oxidoreductase</keyword>
<keyword evidence="4 14" id="KW-0812">Transmembrane</keyword>
<accession>A0A1J5PQA4</accession>
<keyword evidence="12 14" id="KW-0472">Membrane</keyword>
<dbReference type="PANTHER" id="PTHR12863">
    <property type="entry name" value="FATTY ACID HYDROXYLASE"/>
    <property type="match status" value="1"/>
</dbReference>
<evidence type="ECO:0000256" key="14">
    <source>
        <dbReference type="SAM" id="Phobius"/>
    </source>
</evidence>
<dbReference type="EMBL" id="MLJW01002915">
    <property type="protein sequence ID" value="OIQ73314.1"/>
    <property type="molecule type" value="Genomic_DNA"/>
</dbReference>
<evidence type="ECO:0000256" key="6">
    <source>
        <dbReference type="ARBA" id="ARBA00022824"/>
    </source>
</evidence>
<keyword evidence="11" id="KW-0443">Lipid metabolism</keyword>
<evidence type="ECO:0000256" key="2">
    <source>
        <dbReference type="ARBA" id="ARBA00004477"/>
    </source>
</evidence>
<keyword evidence="6" id="KW-0256">Endoplasmic reticulum</keyword>
<dbReference type="GO" id="GO:0006633">
    <property type="term" value="P:fatty acid biosynthetic process"/>
    <property type="evidence" value="ECO:0007669"/>
    <property type="project" value="UniProtKB-KW"/>
</dbReference>
<comment type="subcellular location">
    <subcellularLocation>
        <location evidence="2">Endoplasmic reticulum membrane</location>
        <topology evidence="2">Multi-pass membrane protein</topology>
    </subcellularLocation>
</comment>
<keyword evidence="13" id="KW-0275">Fatty acid biosynthesis</keyword>
<evidence type="ECO:0000256" key="8">
    <source>
        <dbReference type="ARBA" id="ARBA00022833"/>
    </source>
</evidence>
<keyword evidence="7" id="KW-0276">Fatty acid metabolism</keyword>
<evidence type="ECO:0000256" key="1">
    <source>
        <dbReference type="ARBA" id="ARBA00001947"/>
    </source>
</evidence>
<sequence length="147" mass="16802">MTLVGLGGWTAIEYVLHRFVLHGLQPFRRWHLEHHRRPAALICTPTILSATLIVVLVFLPSLLLGNLWNACALTFGLLTGYLGYAITHHAVHHWHVDNAWLKKRKRWHALHHHSEQAGCYGVTSSFWDLVFGSTYHAVRIDSAQQNK</sequence>
<dbReference type="InterPro" id="IPR006694">
    <property type="entry name" value="Fatty_acid_hydroxylase"/>
</dbReference>
<protein>
    <submittedName>
        <fullName evidence="16">Fatty acid hydroxylase superfamily protein</fullName>
    </submittedName>
</protein>
<evidence type="ECO:0000256" key="4">
    <source>
        <dbReference type="ARBA" id="ARBA00022692"/>
    </source>
</evidence>
<feature type="transmembrane region" description="Helical" evidence="14">
    <location>
        <begin position="39"/>
        <end position="61"/>
    </location>
</feature>
<feature type="transmembrane region" description="Helical" evidence="14">
    <location>
        <begin position="67"/>
        <end position="86"/>
    </location>
</feature>
<feature type="domain" description="Fatty acid hydroxylase" evidence="15">
    <location>
        <begin position="3"/>
        <end position="133"/>
    </location>
</feature>
<keyword evidence="9 14" id="KW-1133">Transmembrane helix</keyword>
<reference evidence="16" key="1">
    <citation type="submission" date="2016-10" db="EMBL/GenBank/DDBJ databases">
        <title>Sequence of Gallionella enrichment culture.</title>
        <authorList>
            <person name="Poehlein A."/>
            <person name="Muehling M."/>
            <person name="Daniel R."/>
        </authorList>
    </citation>
    <scope>NUCLEOTIDE SEQUENCE</scope>
</reference>
<name>A0A1J5PQA4_9ZZZZ</name>
<proteinExistence type="predicted"/>
<dbReference type="PANTHER" id="PTHR12863:SF1">
    <property type="entry name" value="FATTY ACID 2-HYDROXYLASE"/>
    <property type="match status" value="1"/>
</dbReference>
<dbReference type="GO" id="GO:0005789">
    <property type="term" value="C:endoplasmic reticulum membrane"/>
    <property type="evidence" value="ECO:0007669"/>
    <property type="project" value="UniProtKB-SubCell"/>
</dbReference>
<evidence type="ECO:0000313" key="16">
    <source>
        <dbReference type="EMBL" id="OIQ73314.1"/>
    </source>
</evidence>
<keyword evidence="8" id="KW-0862">Zinc</keyword>
<evidence type="ECO:0000256" key="12">
    <source>
        <dbReference type="ARBA" id="ARBA00023136"/>
    </source>
</evidence>
<dbReference type="GO" id="GO:0080132">
    <property type="term" value="F:fatty acid 2-hydroxylase activity"/>
    <property type="evidence" value="ECO:0007669"/>
    <property type="project" value="InterPro"/>
</dbReference>
<dbReference type="GO" id="GO:0005506">
    <property type="term" value="F:iron ion binding"/>
    <property type="evidence" value="ECO:0007669"/>
    <property type="project" value="InterPro"/>
</dbReference>